<dbReference type="GO" id="GO:0006285">
    <property type="term" value="P:base-excision repair, AP site formation"/>
    <property type="evidence" value="ECO:0007669"/>
    <property type="project" value="TreeGrafter"/>
</dbReference>
<dbReference type="GO" id="GO:0006307">
    <property type="term" value="P:DNA alkylation repair"/>
    <property type="evidence" value="ECO:0007669"/>
    <property type="project" value="TreeGrafter"/>
</dbReference>
<dbReference type="EMBL" id="JAUUTY010000001">
    <property type="protein sequence ID" value="KAK1698661.1"/>
    <property type="molecule type" value="Genomic_DNA"/>
</dbReference>
<evidence type="ECO:0000256" key="1">
    <source>
        <dbReference type="ARBA" id="ARBA00010817"/>
    </source>
</evidence>
<name>A0AAD8U2E7_LOLMU</name>
<feature type="domain" description="HhH-GPD" evidence="4">
    <location>
        <begin position="109"/>
        <end position="270"/>
    </location>
</feature>
<dbReference type="SUPFAM" id="SSF48150">
    <property type="entry name" value="DNA-glycosylase"/>
    <property type="match status" value="1"/>
</dbReference>
<dbReference type="CDD" id="cd00056">
    <property type="entry name" value="ENDO3c"/>
    <property type="match status" value="1"/>
</dbReference>
<accession>A0AAD8U2E7</accession>
<dbReference type="Gene3D" id="1.10.1670.40">
    <property type="match status" value="1"/>
</dbReference>
<comment type="caution">
    <text evidence="5">The sequence shown here is derived from an EMBL/GenBank/DDBJ whole genome shotgun (WGS) entry which is preliminary data.</text>
</comment>
<dbReference type="PANTHER" id="PTHR43003">
    <property type="entry name" value="DNA-3-METHYLADENINE GLYCOSYLASE"/>
    <property type="match status" value="1"/>
</dbReference>
<keyword evidence="3" id="KW-0234">DNA repair</keyword>
<evidence type="ECO:0000313" key="5">
    <source>
        <dbReference type="EMBL" id="KAK1698661.1"/>
    </source>
</evidence>
<dbReference type="InterPro" id="IPR051912">
    <property type="entry name" value="Alkylbase_DNA_Glycosylase/TA"/>
</dbReference>
<reference evidence="5" key="1">
    <citation type="submission" date="2023-07" db="EMBL/GenBank/DDBJ databases">
        <title>A chromosome-level genome assembly of Lolium multiflorum.</title>
        <authorList>
            <person name="Chen Y."/>
            <person name="Copetti D."/>
            <person name="Kolliker R."/>
            <person name="Studer B."/>
        </authorList>
    </citation>
    <scope>NUCLEOTIDE SEQUENCE</scope>
    <source>
        <strain evidence="5">02402/16</strain>
        <tissue evidence="5">Leaf</tissue>
    </source>
</reference>
<dbReference type="InterPro" id="IPR011257">
    <property type="entry name" value="DNA_glycosylase"/>
</dbReference>
<dbReference type="AlphaFoldDB" id="A0AAD8U2E7"/>
<comment type="similarity">
    <text evidence="1">Belongs to the alkylbase DNA glycosidase AlkA family.</text>
</comment>
<evidence type="ECO:0000256" key="3">
    <source>
        <dbReference type="ARBA" id="ARBA00023204"/>
    </source>
</evidence>
<dbReference type="GO" id="GO:0032131">
    <property type="term" value="F:alkylated DNA binding"/>
    <property type="evidence" value="ECO:0007669"/>
    <property type="project" value="TreeGrafter"/>
</dbReference>
<evidence type="ECO:0000256" key="2">
    <source>
        <dbReference type="ARBA" id="ARBA00022763"/>
    </source>
</evidence>
<gene>
    <name evidence="5" type="ORF">QYE76_015358</name>
</gene>
<organism evidence="5 6">
    <name type="scientific">Lolium multiflorum</name>
    <name type="common">Italian ryegrass</name>
    <name type="synonym">Lolium perenne subsp. multiflorum</name>
    <dbReference type="NCBI Taxonomy" id="4521"/>
    <lineage>
        <taxon>Eukaryota</taxon>
        <taxon>Viridiplantae</taxon>
        <taxon>Streptophyta</taxon>
        <taxon>Embryophyta</taxon>
        <taxon>Tracheophyta</taxon>
        <taxon>Spermatophyta</taxon>
        <taxon>Magnoliopsida</taxon>
        <taxon>Liliopsida</taxon>
        <taxon>Poales</taxon>
        <taxon>Poaceae</taxon>
        <taxon>BOP clade</taxon>
        <taxon>Pooideae</taxon>
        <taxon>Poodae</taxon>
        <taxon>Poeae</taxon>
        <taxon>Poeae Chloroplast Group 2 (Poeae type)</taxon>
        <taxon>Loliodinae</taxon>
        <taxon>Loliinae</taxon>
        <taxon>Lolium</taxon>
    </lineage>
</organism>
<dbReference type="GO" id="GO:0032993">
    <property type="term" value="C:protein-DNA complex"/>
    <property type="evidence" value="ECO:0007669"/>
    <property type="project" value="TreeGrafter"/>
</dbReference>
<evidence type="ECO:0000313" key="6">
    <source>
        <dbReference type="Proteomes" id="UP001231189"/>
    </source>
</evidence>
<proteinExistence type="inferred from homology"/>
<dbReference type="PANTHER" id="PTHR43003:SF2">
    <property type="entry name" value="OS05G0567500 PROTEIN"/>
    <property type="match status" value="1"/>
</dbReference>
<dbReference type="Pfam" id="PF00730">
    <property type="entry name" value="HhH-GPD"/>
    <property type="match status" value="1"/>
</dbReference>
<keyword evidence="6" id="KW-1185">Reference proteome</keyword>
<dbReference type="Gene3D" id="1.10.340.30">
    <property type="entry name" value="Hypothetical protein, domain 2"/>
    <property type="match status" value="1"/>
</dbReference>
<protein>
    <recommendedName>
        <fullName evidence="4">HhH-GPD domain-containing protein</fullName>
    </recommendedName>
</protein>
<dbReference type="GO" id="GO:0005634">
    <property type="term" value="C:nucleus"/>
    <property type="evidence" value="ECO:0007669"/>
    <property type="project" value="TreeGrafter"/>
</dbReference>
<dbReference type="InterPro" id="IPR003265">
    <property type="entry name" value="HhH-GPD_domain"/>
</dbReference>
<dbReference type="GO" id="GO:0008725">
    <property type="term" value="F:DNA-3-methyladenine glycosylase activity"/>
    <property type="evidence" value="ECO:0007669"/>
    <property type="project" value="TreeGrafter"/>
</dbReference>
<dbReference type="FunFam" id="1.10.1670.40:FF:000001">
    <property type="entry name" value="Probable DNA-3-methyladenine glycosylase 2"/>
    <property type="match status" value="1"/>
</dbReference>
<evidence type="ECO:0000259" key="4">
    <source>
        <dbReference type="SMART" id="SM00478"/>
    </source>
</evidence>
<dbReference type="Proteomes" id="UP001231189">
    <property type="component" value="Unassembled WGS sequence"/>
</dbReference>
<dbReference type="FunFam" id="1.10.340.30:FF:000004">
    <property type="entry name" value="DNA-3-methyladenine glycosylase II"/>
    <property type="match status" value="1"/>
</dbReference>
<keyword evidence="2" id="KW-0227">DNA damage</keyword>
<dbReference type="SMART" id="SM00478">
    <property type="entry name" value="ENDO3c"/>
    <property type="match status" value="1"/>
</dbReference>
<sequence>MPKTRSAATPRPSAAGAAAATATAKISFRSRKIVKAPPAKPLSVVTVPPPAPIPPALPALSAPGELAAALRHLSAVDPLLSAVISSTDSPAFTSTPSIPAFHSLARSILYQQLATSAAAAIYARFLALLPSAAAVGPDPAVSPAGVLALAAADLRAIGVSGRKAAYLHDLAARFAAGDLSESSVAAMDEDALLAQLTKVKGIGEWTVHMFMIFSLHRPDVLPSGDLGVRKGVQELYKLKALPKPEEMAGLCDRWRPYRSVGAWYMWRLLESKGAAAKKAKKGNASA</sequence>
<dbReference type="GO" id="GO:0043916">
    <property type="term" value="F:DNA-7-methylguanine glycosylase activity"/>
    <property type="evidence" value="ECO:0007669"/>
    <property type="project" value="TreeGrafter"/>
</dbReference>